<reference evidence="2 3" key="1">
    <citation type="submission" date="2017-12" db="EMBL/GenBank/DDBJ databases">
        <title>Isolation and characterization of an aerobic denitrifying Pseudomonas monteilii CY06 from aquaculture ponds.</title>
        <authorList>
            <person name="Ma Q."/>
            <person name="Cai Y."/>
            <person name="He Z."/>
        </authorList>
    </citation>
    <scope>NUCLEOTIDE SEQUENCE [LARGE SCALE GENOMIC DNA]</scope>
    <source>
        <strain evidence="2 3">CY06</strain>
    </source>
</reference>
<dbReference type="AlphaFoldDB" id="A0A2N1IL59"/>
<organism evidence="2 3">
    <name type="scientific">Pseudomonas monteilii</name>
    <dbReference type="NCBI Taxonomy" id="76759"/>
    <lineage>
        <taxon>Bacteria</taxon>
        <taxon>Pseudomonadati</taxon>
        <taxon>Pseudomonadota</taxon>
        <taxon>Gammaproteobacteria</taxon>
        <taxon>Pseudomonadales</taxon>
        <taxon>Pseudomonadaceae</taxon>
        <taxon>Pseudomonas</taxon>
    </lineage>
</organism>
<proteinExistence type="predicted"/>
<sequence length="309" mass="34298">MREYFYQNRQLHTLKSALDIRSIFRAAGLSLAEHSDKAANLLETDKSGTVMGALSLSDQSVYAYMSYGHCLKIPSDHSMVGFDGQLIDPVLRAYLLGNGYRAFSPIFMRFSSPDSHSPFGTGGINSYCYCLDDPINRTDTSGHASTKFAMLPRSINKAWRKARENGWESILTNPNIISKIQPTLPSKDVVSLAHASKKIHTAVSIESNKIANSKISIDNVLQTRDMQFEGTLPSSVSTRRNDVILHAINQTETLQDNFLRLNEAPTDLGTGRRHAIVVRPGRRRPTLSSHSSTDSIFDENGDIRGNPRN</sequence>
<gene>
    <name evidence="2" type="ORF">CXB65_24030</name>
</gene>
<feature type="compositionally biased region" description="Polar residues" evidence="1">
    <location>
        <begin position="286"/>
        <end position="295"/>
    </location>
</feature>
<dbReference type="NCBIfam" id="TIGR03696">
    <property type="entry name" value="Rhs_assc_core"/>
    <property type="match status" value="1"/>
</dbReference>
<name>A0A2N1IL59_9PSED</name>
<evidence type="ECO:0000256" key="1">
    <source>
        <dbReference type="SAM" id="MobiDB-lite"/>
    </source>
</evidence>
<protein>
    <submittedName>
        <fullName evidence="2">RHS repeat-associated core domain-containing protein</fullName>
    </submittedName>
</protein>
<evidence type="ECO:0000313" key="2">
    <source>
        <dbReference type="EMBL" id="PKI18992.1"/>
    </source>
</evidence>
<comment type="caution">
    <text evidence="2">The sequence shown here is derived from an EMBL/GenBank/DDBJ whole genome shotgun (WGS) entry which is preliminary data.</text>
</comment>
<dbReference type="SUPFAM" id="SSF56399">
    <property type="entry name" value="ADP-ribosylation"/>
    <property type="match status" value="1"/>
</dbReference>
<dbReference type="EMBL" id="PJCG01000072">
    <property type="protein sequence ID" value="PKI18992.1"/>
    <property type="molecule type" value="Genomic_DNA"/>
</dbReference>
<dbReference type="RefSeq" id="WP_080671095.1">
    <property type="nucleotide sequence ID" value="NZ_KK214939.1"/>
</dbReference>
<dbReference type="Proteomes" id="UP000233399">
    <property type="component" value="Unassembled WGS sequence"/>
</dbReference>
<feature type="region of interest" description="Disordered" evidence="1">
    <location>
        <begin position="280"/>
        <end position="309"/>
    </location>
</feature>
<dbReference type="Gene3D" id="2.180.10.10">
    <property type="entry name" value="RHS repeat-associated core"/>
    <property type="match status" value="1"/>
</dbReference>
<evidence type="ECO:0000313" key="3">
    <source>
        <dbReference type="Proteomes" id="UP000233399"/>
    </source>
</evidence>
<dbReference type="InterPro" id="IPR022385">
    <property type="entry name" value="Rhs_assc_core"/>
</dbReference>
<accession>A0A2N1IL59</accession>